<proteinExistence type="predicted"/>
<dbReference type="PROSITE" id="PS51698">
    <property type="entry name" value="U_BOX"/>
    <property type="match status" value="1"/>
</dbReference>
<dbReference type="AlphaFoldDB" id="A7SFB4"/>
<evidence type="ECO:0000313" key="8">
    <source>
        <dbReference type="Proteomes" id="UP000001593"/>
    </source>
</evidence>
<sequence length="470" mass="51445">MANIKYVISRHTKDVTGCCFSANSRVLASCSGDKTARLWDVEKGTELAQSPLDGHNYHVNSCSVSPFGTLMATASTDSTLMLWNLETGECLAVLEGHTGAVRVCRFSPNSQFLISGSADETFIIWDVLLKKPVRCVDKLESSVTACAFTPDGLHIITGTSEGKLAIWEAQKGKFITQVEGHDMGVGACDFSPTFGSAVPGLSDTSGSAPQFLLASGGNDNLVRLWTIYTASAFSEECHIASRCVLDQHQSQVWDCCFSPNGKILASASGDKTVILWNPLNGVALHTITGHSRYVTCCSFSPDGKWLATASGDRTLRLWQLTLTENGKFELRGERKRLVTWTVEEVCTWLESIGLAQYSEVFRNNAIDGHELSNMTGNVLLTDLTIGPAGHRNKILRSIKDTKKEEIDDNIPDEYLCPISRDVMRDPVIAADGYSYERESIESWLQAGRLTSPMTNAPLRNSTLTPNRMLK</sequence>
<keyword evidence="2 4" id="KW-0853">WD repeat</keyword>
<dbReference type="SUPFAM" id="SSF47769">
    <property type="entry name" value="SAM/Pointed domain"/>
    <property type="match status" value="1"/>
</dbReference>
<evidence type="ECO:0000256" key="1">
    <source>
        <dbReference type="ARBA" id="ARBA00020894"/>
    </source>
</evidence>
<dbReference type="InParanoid" id="A7SFB4"/>
<feature type="repeat" description="WD" evidence="4">
    <location>
        <begin position="94"/>
        <end position="127"/>
    </location>
</feature>
<dbReference type="Gene3D" id="2.130.10.10">
    <property type="entry name" value="YVTN repeat-like/Quinoprotein amine dehydrogenase"/>
    <property type="match status" value="3"/>
</dbReference>
<dbReference type="FunCoup" id="A7SFB4">
    <property type="interactions" value="83"/>
</dbReference>
<dbReference type="InterPro" id="IPR013761">
    <property type="entry name" value="SAM/pointed_sf"/>
</dbReference>
<dbReference type="EMBL" id="DS469643">
    <property type="protein sequence ID" value="EDO37614.1"/>
    <property type="molecule type" value="Genomic_DNA"/>
</dbReference>
<evidence type="ECO:0000313" key="7">
    <source>
        <dbReference type="EMBL" id="EDO37614.1"/>
    </source>
</evidence>
<dbReference type="CDD" id="cd09505">
    <property type="entry name" value="SAM_WDSUB1"/>
    <property type="match status" value="1"/>
</dbReference>
<dbReference type="SMART" id="SM00320">
    <property type="entry name" value="WD40"/>
    <property type="match status" value="7"/>
</dbReference>
<gene>
    <name evidence="7" type="ORF">NEMVEDRAFT_v1g189188</name>
</gene>
<dbReference type="InterPro" id="IPR052085">
    <property type="entry name" value="WD-SAM-U-box"/>
</dbReference>
<dbReference type="PROSITE" id="PS50105">
    <property type="entry name" value="SAM_DOMAIN"/>
    <property type="match status" value="1"/>
</dbReference>
<dbReference type="InterPro" id="IPR003613">
    <property type="entry name" value="Ubox_domain"/>
</dbReference>
<dbReference type="Pfam" id="PF00536">
    <property type="entry name" value="SAM_1"/>
    <property type="match status" value="1"/>
</dbReference>
<feature type="repeat" description="WD" evidence="4">
    <location>
        <begin position="136"/>
        <end position="177"/>
    </location>
</feature>
<accession>A7SFB4</accession>
<evidence type="ECO:0000256" key="3">
    <source>
        <dbReference type="ARBA" id="ARBA00022737"/>
    </source>
</evidence>
<dbReference type="InterPro" id="IPR020472">
    <property type="entry name" value="WD40_PAC1"/>
</dbReference>
<organism evidence="7 8">
    <name type="scientific">Nematostella vectensis</name>
    <name type="common">Starlet sea anemone</name>
    <dbReference type="NCBI Taxonomy" id="45351"/>
    <lineage>
        <taxon>Eukaryota</taxon>
        <taxon>Metazoa</taxon>
        <taxon>Cnidaria</taxon>
        <taxon>Anthozoa</taxon>
        <taxon>Hexacorallia</taxon>
        <taxon>Actiniaria</taxon>
        <taxon>Edwardsiidae</taxon>
        <taxon>Nematostella</taxon>
    </lineage>
</organism>
<keyword evidence="3" id="KW-0677">Repeat</keyword>
<dbReference type="SUPFAM" id="SSF50978">
    <property type="entry name" value="WD40 repeat-like"/>
    <property type="match status" value="1"/>
</dbReference>
<dbReference type="PROSITE" id="PS00678">
    <property type="entry name" value="WD_REPEATS_1"/>
    <property type="match status" value="2"/>
</dbReference>
<dbReference type="PROSITE" id="PS50082">
    <property type="entry name" value="WD_REPEATS_2"/>
    <property type="match status" value="7"/>
</dbReference>
<feature type="domain" description="U-box" evidence="6">
    <location>
        <begin position="409"/>
        <end position="470"/>
    </location>
</feature>
<dbReference type="InterPro" id="IPR015943">
    <property type="entry name" value="WD40/YVTN_repeat-like_dom_sf"/>
</dbReference>
<dbReference type="PROSITE" id="PS50294">
    <property type="entry name" value="WD_REPEATS_REGION"/>
    <property type="match status" value="5"/>
</dbReference>
<feature type="repeat" description="WD" evidence="4">
    <location>
        <begin position="212"/>
        <end position="235"/>
    </location>
</feature>
<feature type="repeat" description="WD" evidence="4">
    <location>
        <begin position="245"/>
        <end position="286"/>
    </location>
</feature>
<name>A7SFB4_NEMVE</name>
<dbReference type="CDD" id="cd00200">
    <property type="entry name" value="WD40"/>
    <property type="match status" value="1"/>
</dbReference>
<dbReference type="InterPro" id="IPR001680">
    <property type="entry name" value="WD40_rpt"/>
</dbReference>
<dbReference type="SMART" id="SM00504">
    <property type="entry name" value="Ubox"/>
    <property type="match status" value="1"/>
</dbReference>
<feature type="domain" description="SAM" evidence="5">
    <location>
        <begin position="340"/>
        <end position="404"/>
    </location>
</feature>
<dbReference type="InterPro" id="IPR036322">
    <property type="entry name" value="WD40_repeat_dom_sf"/>
</dbReference>
<dbReference type="eggNOG" id="KOG4155">
    <property type="taxonomic scope" value="Eukaryota"/>
</dbReference>
<dbReference type="PANTHER" id="PTHR46573">
    <property type="entry name" value="WD REPEAT, SAM AND U-BOX DOMAIN-CONTAINING PROTEIN 1"/>
    <property type="match status" value="1"/>
</dbReference>
<dbReference type="OMA" id="YSEKAHD"/>
<dbReference type="Proteomes" id="UP000001593">
    <property type="component" value="Unassembled WGS sequence"/>
</dbReference>
<evidence type="ECO:0000256" key="2">
    <source>
        <dbReference type="ARBA" id="ARBA00022574"/>
    </source>
</evidence>
<feature type="repeat" description="WD" evidence="4">
    <location>
        <begin position="287"/>
        <end position="320"/>
    </location>
</feature>
<dbReference type="Gene3D" id="1.10.150.50">
    <property type="entry name" value="Transcription Factor, Ets-1"/>
    <property type="match status" value="1"/>
</dbReference>
<dbReference type="Gene3D" id="3.30.40.10">
    <property type="entry name" value="Zinc/RING finger domain, C3HC4 (zinc finger)"/>
    <property type="match status" value="1"/>
</dbReference>
<evidence type="ECO:0000259" key="6">
    <source>
        <dbReference type="PROSITE" id="PS51698"/>
    </source>
</evidence>
<dbReference type="InterPro" id="IPR013083">
    <property type="entry name" value="Znf_RING/FYVE/PHD"/>
</dbReference>
<keyword evidence="8" id="KW-1185">Reference proteome</keyword>
<feature type="non-terminal residue" evidence="7">
    <location>
        <position position="1"/>
    </location>
</feature>
<dbReference type="InterPro" id="IPR001660">
    <property type="entry name" value="SAM"/>
</dbReference>
<evidence type="ECO:0000256" key="4">
    <source>
        <dbReference type="PROSITE-ProRule" id="PRU00221"/>
    </source>
</evidence>
<dbReference type="PhylomeDB" id="A7SFB4"/>
<dbReference type="STRING" id="45351.A7SFB4"/>
<feature type="repeat" description="WD" evidence="4">
    <location>
        <begin position="8"/>
        <end position="49"/>
    </location>
</feature>
<dbReference type="SMART" id="SM00454">
    <property type="entry name" value="SAM"/>
    <property type="match status" value="1"/>
</dbReference>
<dbReference type="Pfam" id="PF04564">
    <property type="entry name" value="U-box"/>
    <property type="match status" value="1"/>
</dbReference>
<dbReference type="Pfam" id="PF00400">
    <property type="entry name" value="WD40"/>
    <property type="match status" value="7"/>
</dbReference>
<reference evidence="7 8" key="1">
    <citation type="journal article" date="2007" name="Science">
        <title>Sea anemone genome reveals ancestral eumetazoan gene repertoire and genomic organization.</title>
        <authorList>
            <person name="Putnam N.H."/>
            <person name="Srivastava M."/>
            <person name="Hellsten U."/>
            <person name="Dirks B."/>
            <person name="Chapman J."/>
            <person name="Salamov A."/>
            <person name="Terry A."/>
            <person name="Shapiro H."/>
            <person name="Lindquist E."/>
            <person name="Kapitonov V.V."/>
            <person name="Jurka J."/>
            <person name="Genikhovich G."/>
            <person name="Grigoriev I.V."/>
            <person name="Lucas S.M."/>
            <person name="Steele R.E."/>
            <person name="Finnerty J.R."/>
            <person name="Technau U."/>
            <person name="Martindale M.Q."/>
            <person name="Rokhsar D.S."/>
        </authorList>
    </citation>
    <scope>NUCLEOTIDE SEQUENCE [LARGE SCALE GENOMIC DNA]</scope>
    <source>
        <strain evidence="8">CH2 X CH6</strain>
    </source>
</reference>
<dbReference type="GO" id="GO:0004842">
    <property type="term" value="F:ubiquitin-protein transferase activity"/>
    <property type="evidence" value="ECO:0007669"/>
    <property type="project" value="InterPro"/>
</dbReference>
<protein>
    <recommendedName>
        <fullName evidence="1">WD repeat, SAM and U-box domain-containing protein 1</fullName>
    </recommendedName>
</protein>
<dbReference type="PANTHER" id="PTHR46573:SF1">
    <property type="entry name" value="WD REPEAT, SAM AND U-BOX DOMAIN-CONTAINING PROTEIN 1"/>
    <property type="match status" value="1"/>
</dbReference>
<feature type="repeat" description="WD" evidence="4">
    <location>
        <begin position="52"/>
        <end position="93"/>
    </location>
</feature>
<dbReference type="HOGENOM" id="CLU_038099_0_0_1"/>
<dbReference type="GO" id="GO:0016567">
    <property type="term" value="P:protein ubiquitination"/>
    <property type="evidence" value="ECO:0007669"/>
    <property type="project" value="InterPro"/>
</dbReference>
<dbReference type="CDD" id="cd16655">
    <property type="entry name" value="RING-Ubox_WDSUB1-like"/>
    <property type="match status" value="1"/>
</dbReference>
<dbReference type="InterPro" id="IPR019775">
    <property type="entry name" value="WD40_repeat_CS"/>
</dbReference>
<dbReference type="SUPFAM" id="SSF57850">
    <property type="entry name" value="RING/U-box"/>
    <property type="match status" value="1"/>
</dbReference>
<evidence type="ECO:0000259" key="5">
    <source>
        <dbReference type="PROSITE" id="PS50105"/>
    </source>
</evidence>
<dbReference type="PRINTS" id="PR00320">
    <property type="entry name" value="GPROTEINBRPT"/>
</dbReference>